<organism evidence="2 3">
    <name type="scientific">Sphingobium agri</name>
    <dbReference type="NCBI Taxonomy" id="2933566"/>
    <lineage>
        <taxon>Bacteria</taxon>
        <taxon>Pseudomonadati</taxon>
        <taxon>Pseudomonadota</taxon>
        <taxon>Alphaproteobacteria</taxon>
        <taxon>Sphingomonadales</taxon>
        <taxon>Sphingomonadaceae</taxon>
        <taxon>Sphingobium</taxon>
    </lineage>
</organism>
<dbReference type="Proteomes" id="UP001203512">
    <property type="component" value="Unassembled WGS sequence"/>
</dbReference>
<dbReference type="Pfam" id="PF05721">
    <property type="entry name" value="PhyH"/>
    <property type="match status" value="1"/>
</dbReference>
<protein>
    <submittedName>
        <fullName evidence="2">Phytanoyl-CoA dioxygenase family protein</fullName>
    </submittedName>
</protein>
<comment type="caution">
    <text evidence="2">The sequence shown here is derived from an EMBL/GenBank/DDBJ whole genome shotgun (WGS) entry which is preliminary data.</text>
</comment>
<reference evidence="2 3" key="1">
    <citation type="submission" date="2022-04" db="EMBL/GenBank/DDBJ databases">
        <authorList>
            <person name="Huq M.A."/>
        </authorList>
    </citation>
    <scope>NUCLEOTIDE SEQUENCE [LARGE SCALE GENOMIC DNA]</scope>
    <source>
        <strain evidence="2 3">MAH-33</strain>
    </source>
</reference>
<keyword evidence="3" id="KW-1185">Reference proteome</keyword>
<keyword evidence="2" id="KW-0560">Oxidoreductase</keyword>
<dbReference type="InterPro" id="IPR003738">
    <property type="entry name" value="SRAP"/>
</dbReference>
<keyword evidence="2" id="KW-0223">Dioxygenase</keyword>
<sequence length="353" mass="39511">MCNDYRLEVDIASIAEDFESLQIKIKMPEGTPNVPAREDIKITDMAPILRSVEGERGIGELVNRRWSWPGPRGKPVYNFRSEGRAFSSHRCLILADGFYEFTDPADPKQKRLDKWLFTMRDHPWFCIAGIWRESAACEAFTMLGEACDRIQMNVAQAIEIHPGALAQVPHRDHDMWQGEKGKHEYLVNVIWPLSPFTRENGGTEFYPRSHGAHGITQSHPAPPVIAECLPGSAICFLGSTLHGAGANVSSAARRAVIFGYSLGWLKPYENLWLAYPPEVARTFSIELAGLAGYAQHRPNLGNYEGRCPSLLLSDDVSPLPGAIDALRPDQEMMVEDILARQRSGEVRPWLHIP</sequence>
<dbReference type="PANTHER" id="PTHR20883:SF48">
    <property type="entry name" value="ECTOINE DIOXYGENASE"/>
    <property type="match status" value="1"/>
</dbReference>
<dbReference type="GO" id="GO:0051213">
    <property type="term" value="F:dioxygenase activity"/>
    <property type="evidence" value="ECO:0007669"/>
    <property type="project" value="UniProtKB-KW"/>
</dbReference>
<dbReference type="PANTHER" id="PTHR20883">
    <property type="entry name" value="PHYTANOYL-COA DIOXYGENASE DOMAIN CONTAINING 1"/>
    <property type="match status" value="1"/>
</dbReference>
<gene>
    <name evidence="2" type="ORF">MU848_11135</name>
</gene>
<comment type="cofactor">
    <cofactor evidence="1">
        <name>Fe(2+)</name>
        <dbReference type="ChEBI" id="CHEBI:29033"/>
    </cofactor>
</comment>
<dbReference type="Pfam" id="PF02586">
    <property type="entry name" value="SRAP"/>
    <property type="match status" value="1"/>
</dbReference>
<dbReference type="SUPFAM" id="SSF51197">
    <property type="entry name" value="Clavaminate synthase-like"/>
    <property type="match status" value="1"/>
</dbReference>
<evidence type="ECO:0000313" key="3">
    <source>
        <dbReference type="Proteomes" id="UP001203512"/>
    </source>
</evidence>
<evidence type="ECO:0000313" key="2">
    <source>
        <dbReference type="EMBL" id="MCK0532134.1"/>
    </source>
</evidence>
<evidence type="ECO:0000256" key="1">
    <source>
        <dbReference type="ARBA" id="ARBA00001954"/>
    </source>
</evidence>
<dbReference type="Gene3D" id="2.60.120.620">
    <property type="entry name" value="q2cbj1_9rhob like domain"/>
    <property type="match status" value="1"/>
</dbReference>
<accession>A0ABT0DYD6</accession>
<dbReference type="InterPro" id="IPR008775">
    <property type="entry name" value="Phytyl_CoA_dOase-like"/>
</dbReference>
<name>A0ABT0DYD6_9SPHN</name>
<dbReference type="EMBL" id="JALKHS010000007">
    <property type="protein sequence ID" value="MCK0532134.1"/>
    <property type="molecule type" value="Genomic_DNA"/>
</dbReference>
<dbReference type="RefSeq" id="WP_247231929.1">
    <property type="nucleotide sequence ID" value="NZ_JALKHS010000007.1"/>
</dbReference>
<proteinExistence type="predicted"/>